<dbReference type="InterPro" id="IPR054594">
    <property type="entry name" value="Lon_lid"/>
</dbReference>
<dbReference type="InterPro" id="IPR004815">
    <property type="entry name" value="Lon_bac/euk-typ"/>
</dbReference>
<dbReference type="InterPro" id="IPR008268">
    <property type="entry name" value="Peptidase_S16_AS"/>
</dbReference>
<evidence type="ECO:0000256" key="11">
    <source>
        <dbReference type="PIRNR" id="PIRNR001174"/>
    </source>
</evidence>
<evidence type="ECO:0000313" key="20">
    <source>
        <dbReference type="Proteomes" id="UP000054870"/>
    </source>
</evidence>
<dbReference type="GO" id="GO:0004252">
    <property type="term" value="F:serine-type endopeptidase activity"/>
    <property type="evidence" value="ECO:0007669"/>
    <property type="project" value="UniProtKB-UniRule"/>
</dbReference>
<dbReference type="SUPFAM" id="SSF52540">
    <property type="entry name" value="P-loop containing nucleoside triphosphate hydrolases"/>
    <property type="match status" value="1"/>
</dbReference>
<dbReference type="Gene3D" id="1.20.58.1480">
    <property type="match status" value="1"/>
</dbReference>
<dbReference type="GO" id="GO:0006515">
    <property type="term" value="P:protein quality control for misfolded or incompletely synthesized proteins"/>
    <property type="evidence" value="ECO:0007669"/>
    <property type="project" value="UniProtKB-UniRule"/>
</dbReference>
<comment type="function">
    <text evidence="10">ATP-dependent serine protease that mediates the selective degradation of mutant and abnormal proteins as well as certain short-lived regulatory proteins. Required for cellular homeostasis and for survival from DNA damage and developmental changes induced by stress. Degrades polypeptides processively to yield small peptide fragments that are 5 to 10 amino acids long. Binds to DNA in a double-stranded, site-specific manner.</text>
</comment>
<dbReference type="InterPro" id="IPR046336">
    <property type="entry name" value="Lon_prtase_N_sf"/>
</dbReference>
<keyword evidence="20" id="KW-1185">Reference proteome</keyword>
<dbReference type="PANTHER" id="PTHR10046">
    <property type="entry name" value="ATP DEPENDENT LON PROTEASE FAMILY MEMBER"/>
    <property type="match status" value="1"/>
</dbReference>
<dbReference type="PROSITE" id="PS51786">
    <property type="entry name" value="LON_PROTEOLYTIC"/>
    <property type="match status" value="1"/>
</dbReference>
<dbReference type="HAMAP" id="MF_01973">
    <property type="entry name" value="lon_bact"/>
    <property type="match status" value="1"/>
</dbReference>
<keyword evidence="8 10" id="KW-0346">Stress response</keyword>
<dbReference type="InterPro" id="IPR003959">
    <property type="entry name" value="ATPase_AAA_core"/>
</dbReference>
<dbReference type="FunFam" id="3.40.50.300:FF:000021">
    <property type="entry name" value="Lon protease homolog"/>
    <property type="match status" value="1"/>
</dbReference>
<dbReference type="Gene3D" id="2.30.130.40">
    <property type="entry name" value="LON domain-like"/>
    <property type="match status" value="1"/>
</dbReference>
<dbReference type="SMART" id="SM00464">
    <property type="entry name" value="LON"/>
    <property type="match status" value="1"/>
</dbReference>
<feature type="active site" evidence="10 12">
    <location>
        <position position="742"/>
    </location>
</feature>
<evidence type="ECO:0000256" key="13">
    <source>
        <dbReference type="PIRSR" id="PIRSR001174-2"/>
    </source>
</evidence>
<keyword evidence="2 10" id="KW-0963">Cytoplasm</keyword>
<evidence type="ECO:0000256" key="2">
    <source>
        <dbReference type="ARBA" id="ARBA00022490"/>
    </source>
</evidence>
<proteinExistence type="evidence at transcript level"/>
<comment type="induction">
    <text evidence="10">By heat shock.</text>
</comment>
<evidence type="ECO:0000256" key="9">
    <source>
        <dbReference type="ARBA" id="ARBA00050665"/>
    </source>
</evidence>
<dbReference type="GO" id="GO:0005737">
    <property type="term" value="C:cytoplasm"/>
    <property type="evidence" value="ECO:0007669"/>
    <property type="project" value="UniProtKB-SubCell"/>
</dbReference>
<reference evidence="19" key="1">
    <citation type="submission" date="2016-01" db="EMBL/GenBank/DDBJ databases">
        <authorList>
            <person name="Peeters C."/>
        </authorList>
    </citation>
    <scope>NUCLEOTIDE SEQUENCE [LARGE SCALE GENOMIC DNA]</scope>
    <source>
        <strain evidence="19">LMG 29318</strain>
    </source>
</reference>
<dbReference type="Gene3D" id="3.30.230.10">
    <property type="match status" value="1"/>
</dbReference>
<comment type="subunit">
    <text evidence="10 11">Homohexamer. Organized in a ring with a central cavity.</text>
</comment>
<dbReference type="Pfam" id="PF22667">
    <property type="entry name" value="Lon_lid"/>
    <property type="match status" value="1"/>
</dbReference>
<protein>
    <recommendedName>
        <fullName evidence="10 11">Lon protease</fullName>
        <ecNumber evidence="10 11">3.4.21.53</ecNumber>
    </recommendedName>
    <alternativeName>
        <fullName evidence="10">ATP-dependent protease La</fullName>
    </alternativeName>
</protein>
<comment type="similarity">
    <text evidence="10 11 14 15">Belongs to the peptidase S16 family.</text>
</comment>
<feature type="binding site" evidence="10 13">
    <location>
        <begin position="376"/>
        <end position="383"/>
    </location>
    <ligand>
        <name>ATP</name>
        <dbReference type="ChEBI" id="CHEBI:30616"/>
    </ligand>
</feature>
<evidence type="ECO:0000313" key="19">
    <source>
        <dbReference type="EMBL" id="SAK95257.1"/>
    </source>
</evidence>
<keyword evidence="6 10" id="KW-0720">Serine protease</keyword>
<evidence type="ECO:0000259" key="17">
    <source>
        <dbReference type="PROSITE" id="PS51786"/>
    </source>
</evidence>
<dbReference type="InterPro" id="IPR020568">
    <property type="entry name" value="Ribosomal_Su5_D2-typ_SF"/>
</dbReference>
<dbReference type="GO" id="GO:0034605">
    <property type="term" value="P:cellular response to heat"/>
    <property type="evidence" value="ECO:0007669"/>
    <property type="project" value="UniProtKB-UniRule"/>
</dbReference>
<evidence type="ECO:0000256" key="14">
    <source>
        <dbReference type="PROSITE-ProRule" id="PRU01122"/>
    </source>
</evidence>
<keyword evidence="3 10" id="KW-0645">Protease</keyword>
<dbReference type="InterPro" id="IPR027065">
    <property type="entry name" value="Lon_Prtase"/>
</dbReference>
<dbReference type="AlphaFoldDB" id="A0A158DNC5"/>
<evidence type="ECO:0000256" key="8">
    <source>
        <dbReference type="ARBA" id="ARBA00023016"/>
    </source>
</evidence>
<evidence type="ECO:0000259" key="18">
    <source>
        <dbReference type="PROSITE" id="PS51787"/>
    </source>
</evidence>
<evidence type="ECO:0000256" key="15">
    <source>
        <dbReference type="RuleBase" id="RU000591"/>
    </source>
</evidence>
<gene>
    <name evidence="10" type="primary">lon</name>
    <name evidence="19" type="ORF">AWB75_06899</name>
</gene>
<dbReference type="NCBIfam" id="TIGR00763">
    <property type="entry name" value="lon"/>
    <property type="match status" value="1"/>
</dbReference>
<feature type="compositionally biased region" description="Basic and acidic residues" evidence="16">
    <location>
        <begin position="1"/>
        <end position="12"/>
    </location>
</feature>
<dbReference type="SUPFAM" id="SSF88697">
    <property type="entry name" value="PUA domain-like"/>
    <property type="match status" value="1"/>
</dbReference>
<dbReference type="InterPro" id="IPR027543">
    <property type="entry name" value="Lon_bac"/>
</dbReference>
<dbReference type="PIRSF" id="PIRSF001174">
    <property type="entry name" value="Lon_proteas"/>
    <property type="match status" value="1"/>
</dbReference>
<evidence type="ECO:0000256" key="5">
    <source>
        <dbReference type="ARBA" id="ARBA00022801"/>
    </source>
</evidence>
<feature type="active site" evidence="10 12">
    <location>
        <position position="699"/>
    </location>
</feature>
<dbReference type="InterPro" id="IPR008269">
    <property type="entry name" value="Lon_proteolytic"/>
</dbReference>
<dbReference type="EC" id="3.4.21.53" evidence="10 11"/>
<dbReference type="Gene3D" id="1.20.5.5270">
    <property type="match status" value="1"/>
</dbReference>
<feature type="domain" description="Lon proteolytic" evidence="17">
    <location>
        <begin position="612"/>
        <end position="793"/>
    </location>
</feature>
<evidence type="ECO:0000256" key="4">
    <source>
        <dbReference type="ARBA" id="ARBA00022741"/>
    </source>
</evidence>
<keyword evidence="5 10" id="KW-0378">Hydrolase</keyword>
<dbReference type="SMART" id="SM00382">
    <property type="entry name" value="AAA"/>
    <property type="match status" value="1"/>
</dbReference>
<dbReference type="OrthoDB" id="9803599at2"/>
<organism evidence="19 20">
    <name type="scientific">Caballeronia catudaia</name>
    <dbReference type="NCBI Taxonomy" id="1777136"/>
    <lineage>
        <taxon>Bacteria</taxon>
        <taxon>Pseudomonadati</taxon>
        <taxon>Pseudomonadota</taxon>
        <taxon>Betaproteobacteria</taxon>
        <taxon>Burkholderiales</taxon>
        <taxon>Burkholderiaceae</taxon>
        <taxon>Caballeronia</taxon>
    </lineage>
</organism>
<dbReference type="Pfam" id="PF00004">
    <property type="entry name" value="AAA"/>
    <property type="match status" value="1"/>
</dbReference>
<dbReference type="Gene3D" id="1.10.8.60">
    <property type="match status" value="1"/>
</dbReference>
<evidence type="ECO:0000256" key="1">
    <source>
        <dbReference type="ARBA" id="ARBA00004496"/>
    </source>
</evidence>
<dbReference type="Gene3D" id="3.40.50.300">
    <property type="entry name" value="P-loop containing nucleotide triphosphate hydrolases"/>
    <property type="match status" value="1"/>
</dbReference>
<feature type="domain" description="Lon N-terminal" evidence="18">
    <location>
        <begin position="30"/>
        <end position="224"/>
    </location>
</feature>
<feature type="region of interest" description="Disordered" evidence="16">
    <location>
        <begin position="1"/>
        <end position="22"/>
    </location>
</feature>
<evidence type="ECO:0000256" key="3">
    <source>
        <dbReference type="ARBA" id="ARBA00022670"/>
    </source>
</evidence>
<comment type="catalytic activity">
    <reaction evidence="9 10 11 14">
        <text>Hydrolysis of proteins in presence of ATP.</text>
        <dbReference type="EC" id="3.4.21.53"/>
    </reaction>
</comment>
<dbReference type="InterPro" id="IPR003593">
    <property type="entry name" value="AAA+_ATPase"/>
</dbReference>
<dbReference type="GO" id="GO:0004176">
    <property type="term" value="F:ATP-dependent peptidase activity"/>
    <property type="evidence" value="ECO:0007669"/>
    <property type="project" value="UniProtKB-UniRule"/>
</dbReference>
<dbReference type="PRINTS" id="PR00830">
    <property type="entry name" value="ENDOLAPTASE"/>
</dbReference>
<comment type="subcellular location">
    <subcellularLocation>
        <location evidence="1 10 11">Cytoplasm</location>
    </subcellularLocation>
</comment>
<accession>A0A158DNC5</accession>
<dbReference type="InterPro" id="IPR015947">
    <property type="entry name" value="PUA-like_sf"/>
</dbReference>
<dbReference type="PROSITE" id="PS51787">
    <property type="entry name" value="LON_N"/>
    <property type="match status" value="1"/>
</dbReference>
<dbReference type="InterPro" id="IPR003111">
    <property type="entry name" value="Lon_prtase_N"/>
</dbReference>
<evidence type="ECO:0000256" key="10">
    <source>
        <dbReference type="HAMAP-Rule" id="MF_01973"/>
    </source>
</evidence>
<keyword evidence="7 10" id="KW-0067">ATP-binding</keyword>
<dbReference type="PROSITE" id="PS01046">
    <property type="entry name" value="LON_SER"/>
    <property type="match status" value="1"/>
</dbReference>
<dbReference type="Pfam" id="PF05362">
    <property type="entry name" value="Lon_C"/>
    <property type="match status" value="1"/>
</dbReference>
<dbReference type="InterPro" id="IPR014721">
    <property type="entry name" value="Ribsml_uS5_D2-typ_fold_subgr"/>
</dbReference>
<name>A0A158DNC5_9BURK</name>
<dbReference type="Proteomes" id="UP000054870">
    <property type="component" value="Unassembled WGS sequence"/>
</dbReference>
<dbReference type="GO" id="GO:0016887">
    <property type="term" value="F:ATP hydrolysis activity"/>
    <property type="evidence" value="ECO:0007669"/>
    <property type="project" value="UniProtKB-UniRule"/>
</dbReference>
<evidence type="ECO:0000256" key="6">
    <source>
        <dbReference type="ARBA" id="ARBA00022825"/>
    </source>
</evidence>
<dbReference type="InterPro" id="IPR027417">
    <property type="entry name" value="P-loop_NTPase"/>
</dbReference>
<sequence>MTTDGNSKRQETETAGSEMPFPSPLPKDGLILLPVRNAVLFPGLVLPLRVETALLKRDVQAAVKRQSPLGIVLQRDPQVADPPFDGLHTVGTVANVLRYLTNAQDGYHHLVCQGIDRFRLIAPVDGLDFRAAHVEFIPDSAQTDAAIDARVLVLRQRAGEMIALLPNAGAELVKALDAIESPGLLADTVAGMLDIQPERKQDILETLDICKRLDKVLDAIAGRIEVLRLTLEIGERTRGRLDERQREVMLREQLKTIQKELGEDVDRQEELKQLAEAVTVAHMPPDVDKHARKELTRLERAPEGSSEYAIGTSYLELLTELPWTLPPEAPIDIARARGVLEQAHFGLEKVKRRILEYLGVKKLNPNGNAPILCFLGPPGVGKTSLGQSIARALERPFVRVSLGGVHDESEIRGHRRTYIGAMPGNIIQAIRKAGARNCVMLLDELDKLGHGVHGDPSAAMLEVLDPEQNRSFRDNYLGVPFDLSAVVFIATANQAEGIAGPLRDRMEMLDLPGYTEAEKFQIARRFLVPRQLKACGLTETQSELSDDAIVSIIRDYTREAGVRSLERRIGAVFRYVALRVAEDQTTHERIKPDDLSSILGHRRFENEVAMRTSLPGVVTGLAWTPVGGDLLFIEASSSPGNGRLVLTGQLGDVMKESAQAALTLVKSRSDMLHVDSSKFEKRDIHIHVPAGAVPKDGPSAGVAMFVAIASLFMGKPVRSDCAVTGEISLRGVVLPVGGIKEKVLAALRGGIGTVLLPARNAVDLEDIPADARDQMRFVLLETVDDALREIIDNHPAVVHDAASR</sequence>
<dbReference type="Pfam" id="PF02190">
    <property type="entry name" value="LON_substr_bdg"/>
    <property type="match status" value="1"/>
</dbReference>
<dbReference type="GO" id="GO:0043565">
    <property type="term" value="F:sequence-specific DNA binding"/>
    <property type="evidence" value="ECO:0007669"/>
    <property type="project" value="UniProtKB-UniRule"/>
</dbReference>
<dbReference type="GO" id="GO:0005524">
    <property type="term" value="F:ATP binding"/>
    <property type="evidence" value="ECO:0007669"/>
    <property type="project" value="UniProtKB-UniRule"/>
</dbReference>
<dbReference type="CDD" id="cd19500">
    <property type="entry name" value="RecA-like_Lon"/>
    <property type="match status" value="1"/>
</dbReference>
<evidence type="ECO:0000256" key="16">
    <source>
        <dbReference type="SAM" id="MobiDB-lite"/>
    </source>
</evidence>
<comment type="caution">
    <text evidence="19">The sequence shown here is derived from an EMBL/GenBank/DDBJ whole genome shotgun (WGS) entry which is preliminary data.</text>
</comment>
<evidence type="ECO:0000256" key="7">
    <source>
        <dbReference type="ARBA" id="ARBA00022840"/>
    </source>
</evidence>
<dbReference type="EMBL" id="FCOF02000078">
    <property type="protein sequence ID" value="SAK95257.1"/>
    <property type="molecule type" value="Genomic_DNA"/>
</dbReference>
<keyword evidence="4 10" id="KW-0547">Nucleotide-binding</keyword>
<evidence type="ECO:0000256" key="12">
    <source>
        <dbReference type="PIRSR" id="PIRSR001174-1"/>
    </source>
</evidence>
<dbReference type="SUPFAM" id="SSF54211">
    <property type="entry name" value="Ribosomal protein S5 domain 2-like"/>
    <property type="match status" value="1"/>
</dbReference>